<evidence type="ECO:0000313" key="2">
    <source>
        <dbReference type="EMBL" id="GJT03624.1"/>
    </source>
</evidence>
<reference evidence="2" key="1">
    <citation type="journal article" date="2022" name="Int. J. Mol. Sci.">
        <title>Draft Genome of Tanacetum Coccineum: Genomic Comparison of Closely Related Tanacetum-Family Plants.</title>
        <authorList>
            <person name="Yamashiro T."/>
            <person name="Shiraishi A."/>
            <person name="Nakayama K."/>
            <person name="Satake H."/>
        </authorList>
    </citation>
    <scope>NUCLEOTIDE SEQUENCE</scope>
</reference>
<evidence type="ECO:0000313" key="3">
    <source>
        <dbReference type="Proteomes" id="UP001151760"/>
    </source>
</evidence>
<accession>A0ABQ5ART2</accession>
<protein>
    <submittedName>
        <fullName evidence="2">Uncharacterized protein</fullName>
    </submittedName>
</protein>
<name>A0ABQ5ART2_9ASTR</name>
<keyword evidence="1" id="KW-0472">Membrane</keyword>
<keyword evidence="1" id="KW-1133">Transmembrane helix</keyword>
<feature type="transmembrane region" description="Helical" evidence="1">
    <location>
        <begin position="135"/>
        <end position="154"/>
    </location>
</feature>
<organism evidence="2 3">
    <name type="scientific">Tanacetum coccineum</name>
    <dbReference type="NCBI Taxonomy" id="301880"/>
    <lineage>
        <taxon>Eukaryota</taxon>
        <taxon>Viridiplantae</taxon>
        <taxon>Streptophyta</taxon>
        <taxon>Embryophyta</taxon>
        <taxon>Tracheophyta</taxon>
        <taxon>Spermatophyta</taxon>
        <taxon>Magnoliopsida</taxon>
        <taxon>eudicotyledons</taxon>
        <taxon>Gunneridae</taxon>
        <taxon>Pentapetalae</taxon>
        <taxon>asterids</taxon>
        <taxon>campanulids</taxon>
        <taxon>Asterales</taxon>
        <taxon>Asteraceae</taxon>
        <taxon>Asteroideae</taxon>
        <taxon>Anthemideae</taxon>
        <taxon>Anthemidinae</taxon>
        <taxon>Tanacetum</taxon>
    </lineage>
</organism>
<proteinExistence type="predicted"/>
<reference evidence="2" key="2">
    <citation type="submission" date="2022-01" db="EMBL/GenBank/DDBJ databases">
        <authorList>
            <person name="Yamashiro T."/>
            <person name="Shiraishi A."/>
            <person name="Satake H."/>
            <person name="Nakayama K."/>
        </authorList>
    </citation>
    <scope>NUCLEOTIDE SEQUENCE</scope>
</reference>
<comment type="caution">
    <text evidence="2">The sequence shown here is derived from an EMBL/GenBank/DDBJ whole genome shotgun (WGS) entry which is preliminary data.</text>
</comment>
<keyword evidence="1" id="KW-0812">Transmembrane</keyword>
<dbReference type="Proteomes" id="UP001151760">
    <property type="component" value="Unassembled WGS sequence"/>
</dbReference>
<gene>
    <name evidence="2" type="ORF">Tco_0838086</name>
</gene>
<dbReference type="EMBL" id="BQNB010012443">
    <property type="protein sequence ID" value="GJT03624.1"/>
    <property type="molecule type" value="Genomic_DNA"/>
</dbReference>
<keyword evidence="3" id="KW-1185">Reference proteome</keyword>
<sequence>MHSSSSPSRFNSCYADEDVAIKSHCNCKIPLPLKVQVAWTNTNLSRRFKECSVRKCELYGFIDDELPSQYYKDLLLHQYAEFSAPSSNDDLPAHDIDGELPSKHVGEMEVSKHIVGMLEEELRMLKSNTKFHDRIILVLATVFVIIFIVFAKIMT</sequence>
<evidence type="ECO:0000256" key="1">
    <source>
        <dbReference type="SAM" id="Phobius"/>
    </source>
</evidence>